<dbReference type="InterPro" id="IPR041657">
    <property type="entry name" value="HTH_17"/>
</dbReference>
<protein>
    <submittedName>
        <fullName evidence="2">Helix-turn-helix domain-containing protein</fullName>
    </submittedName>
</protein>
<reference evidence="2 3" key="1">
    <citation type="submission" date="2020-04" db="EMBL/GenBank/DDBJ databases">
        <title>Collinsella sp. KGMB02528 nov., an anaerobic actinobacterium isolated from human feces.</title>
        <authorList>
            <person name="Han K.-I."/>
            <person name="Eom M.K."/>
            <person name="Kim J.-S."/>
            <person name="Lee K.C."/>
            <person name="Suh M.K."/>
            <person name="Park S.-H."/>
            <person name="Lee J.H."/>
            <person name="Kang S.W."/>
            <person name="Park J.-E."/>
            <person name="Oh B.S."/>
            <person name="Yu S.Y."/>
            <person name="Choi S.-H."/>
            <person name="Lee D.H."/>
            <person name="Yoon H."/>
            <person name="Kim B.-Y."/>
            <person name="Lee J.H."/>
            <person name="Lee J.-S."/>
        </authorList>
    </citation>
    <scope>NUCLEOTIDE SEQUENCE [LARGE SCALE GENOMIC DNA]</scope>
    <source>
        <strain evidence="2 3">KGMB02528</strain>
    </source>
</reference>
<accession>A0A7X9YJ61</accession>
<evidence type="ECO:0000313" key="3">
    <source>
        <dbReference type="Proteomes" id="UP000546970"/>
    </source>
</evidence>
<dbReference type="SUPFAM" id="SSF143100">
    <property type="entry name" value="TTHA1013/TTHA0281-like"/>
    <property type="match status" value="1"/>
</dbReference>
<proteinExistence type="predicted"/>
<feature type="domain" description="Helix-turn-helix" evidence="1">
    <location>
        <begin position="89"/>
        <end position="130"/>
    </location>
</feature>
<dbReference type="InterPro" id="IPR035069">
    <property type="entry name" value="TTHA1013/TTHA0281-like"/>
</dbReference>
<keyword evidence="3" id="KW-1185">Reference proteome</keyword>
<dbReference type="RefSeq" id="WP_169277561.1">
    <property type="nucleotide sequence ID" value="NZ_JABBCP010000004.1"/>
</dbReference>
<gene>
    <name evidence="2" type="ORF">HF320_06250</name>
</gene>
<evidence type="ECO:0000313" key="2">
    <source>
        <dbReference type="EMBL" id="NMF55925.1"/>
    </source>
</evidence>
<dbReference type="AlphaFoldDB" id="A0A7X9YJ61"/>
<dbReference type="Proteomes" id="UP000546970">
    <property type="component" value="Unassembled WGS sequence"/>
</dbReference>
<dbReference type="Pfam" id="PF12728">
    <property type="entry name" value="HTH_17"/>
    <property type="match status" value="1"/>
</dbReference>
<dbReference type="EMBL" id="JABBCP010000004">
    <property type="protein sequence ID" value="NMF55925.1"/>
    <property type="molecule type" value="Genomic_DNA"/>
</dbReference>
<sequence length="149" mass="15644">MIVIQEFEFYPDPEGGYVVKPCGLDGATEGDTYEDAVEMAVDWLRVRALAALERGAEFRGGGLGHASSRGGTVVTLAVSAELSDVPAVTAAEAAEMLGVSTARVAQLCRDGSLNSWRVGSARMVSCDSIECRLAARPESGRPHRASAEA</sequence>
<name>A0A7X9YJ61_9ACTN</name>
<evidence type="ECO:0000259" key="1">
    <source>
        <dbReference type="Pfam" id="PF12728"/>
    </source>
</evidence>
<comment type="caution">
    <text evidence="2">The sequence shown here is derived from an EMBL/GenBank/DDBJ whole genome shotgun (WGS) entry which is preliminary data.</text>
</comment>
<organism evidence="2 3">
    <name type="scientific">Collinsella acetigenes</name>
    <dbReference type="NCBI Taxonomy" id="2713419"/>
    <lineage>
        <taxon>Bacteria</taxon>
        <taxon>Bacillati</taxon>
        <taxon>Actinomycetota</taxon>
        <taxon>Coriobacteriia</taxon>
        <taxon>Coriobacteriales</taxon>
        <taxon>Coriobacteriaceae</taxon>
        <taxon>Collinsella</taxon>
    </lineage>
</organism>